<dbReference type="AlphaFoldDB" id="A0A8U0UBD7"/>
<sequence length="335" mass="37384">MQEMPESQPSKCEVERNHECMILQQRIETASIGNNRTMKMEMDVFNPSHTTELQFLRSRVRELEKEKAEMAAENQRLHSMLVKEIPGLLSTMWQTLGQANQPPHPAVSPQAVSTATGRGESYTYTHHHSVSGHFGQGFSSPLHHQPMSNRSAMTQDNMNESMSNFGPEMAISEHSVDGDLELSDITENDDPHSSLCGSASNLPVMRTCSETHCVNGTGHVNQVEVYPGSGVFCEMRSWHAANQTQSPTAMARTLLLGVFDMDTLLNSNLRGGRSRRPTFPNHRTALDPHKLNAIYNATLARFPLARKGQIGTGINSKLSEIRFRSRRANRDPSYL</sequence>
<dbReference type="InterPro" id="IPR018379">
    <property type="entry name" value="BEN_domain"/>
</dbReference>
<dbReference type="Gene3D" id="1.10.10.2590">
    <property type="entry name" value="BEN domain"/>
    <property type="match status" value="1"/>
</dbReference>
<feature type="domain" description="BEN" evidence="2">
    <location>
        <begin position="228"/>
        <end position="325"/>
    </location>
</feature>
<evidence type="ECO:0000259" key="2">
    <source>
        <dbReference type="PROSITE" id="PS51457"/>
    </source>
</evidence>
<keyword evidence="3" id="KW-1185">Reference proteome</keyword>
<evidence type="ECO:0000313" key="4">
    <source>
        <dbReference type="RefSeq" id="XP_038846440.1"/>
    </source>
</evidence>
<name>A0A8U0UBD7_SALNM</name>
<dbReference type="Pfam" id="PF10523">
    <property type="entry name" value="BEN"/>
    <property type="match status" value="1"/>
</dbReference>
<feature type="coiled-coil region" evidence="1">
    <location>
        <begin position="46"/>
        <end position="80"/>
    </location>
</feature>
<evidence type="ECO:0000256" key="1">
    <source>
        <dbReference type="SAM" id="Coils"/>
    </source>
</evidence>
<dbReference type="RefSeq" id="XP_038846440.1">
    <property type="nucleotide sequence ID" value="XM_038990512.1"/>
</dbReference>
<accession>A0A8U0UBD7</accession>
<dbReference type="Proteomes" id="UP000808372">
    <property type="component" value="Chromosome 4"/>
</dbReference>
<dbReference type="KEGG" id="snh:120045609"/>
<dbReference type="PROSITE" id="PS51457">
    <property type="entry name" value="BEN"/>
    <property type="match status" value="1"/>
</dbReference>
<dbReference type="GO" id="GO:0003677">
    <property type="term" value="F:DNA binding"/>
    <property type="evidence" value="ECO:0007669"/>
    <property type="project" value="InterPro"/>
</dbReference>
<keyword evidence="1" id="KW-0175">Coiled coil</keyword>
<protein>
    <submittedName>
        <fullName evidence="4">Uncharacterized protein LOC120045609</fullName>
    </submittedName>
</protein>
<proteinExistence type="predicted"/>
<gene>
    <name evidence="4" type="primary">LOC120045609</name>
</gene>
<dbReference type="GeneID" id="120045609"/>
<dbReference type="SMART" id="SM01025">
    <property type="entry name" value="BEN"/>
    <property type="match status" value="1"/>
</dbReference>
<organism evidence="3 4">
    <name type="scientific">Salvelinus namaycush</name>
    <name type="common">Lake trout</name>
    <name type="synonym">Salmo namaycush</name>
    <dbReference type="NCBI Taxonomy" id="8040"/>
    <lineage>
        <taxon>Eukaryota</taxon>
        <taxon>Metazoa</taxon>
        <taxon>Chordata</taxon>
        <taxon>Craniata</taxon>
        <taxon>Vertebrata</taxon>
        <taxon>Euteleostomi</taxon>
        <taxon>Actinopterygii</taxon>
        <taxon>Neopterygii</taxon>
        <taxon>Teleostei</taxon>
        <taxon>Protacanthopterygii</taxon>
        <taxon>Salmoniformes</taxon>
        <taxon>Salmonidae</taxon>
        <taxon>Salmoninae</taxon>
        <taxon>Salvelinus</taxon>
    </lineage>
</organism>
<reference evidence="4" key="1">
    <citation type="submission" date="2025-08" db="UniProtKB">
        <authorList>
            <consortium name="RefSeq"/>
        </authorList>
    </citation>
    <scope>IDENTIFICATION</scope>
    <source>
        <tissue evidence="4">White muscle</tissue>
    </source>
</reference>
<evidence type="ECO:0000313" key="3">
    <source>
        <dbReference type="Proteomes" id="UP000808372"/>
    </source>
</evidence>